<dbReference type="Proteomes" id="UP000027138">
    <property type="component" value="Unassembled WGS sequence"/>
</dbReference>
<protein>
    <submittedName>
        <fullName evidence="2">Uncharacterized protein</fullName>
    </submittedName>
</protein>
<gene>
    <name evidence="2" type="ORF">JCGZ_22854</name>
</gene>
<proteinExistence type="predicted"/>
<sequence length="66" mass="7550">MVHFGNLTLICGSFTSAIFIYSPHRGQEHQIVRITLKPNYLEKLVRRTKYDSPRTSPPRDAPALLP</sequence>
<evidence type="ECO:0000313" key="3">
    <source>
        <dbReference type="Proteomes" id="UP000027138"/>
    </source>
</evidence>
<accession>A0A067K303</accession>
<dbReference type="EMBL" id="KK914924">
    <property type="protein sequence ID" value="KDP26164.1"/>
    <property type="molecule type" value="Genomic_DNA"/>
</dbReference>
<name>A0A067K303_JATCU</name>
<feature type="region of interest" description="Disordered" evidence="1">
    <location>
        <begin position="47"/>
        <end position="66"/>
    </location>
</feature>
<reference evidence="2 3" key="1">
    <citation type="journal article" date="2014" name="PLoS ONE">
        <title>Global Analysis of Gene Expression Profiles in Physic Nut (Jatropha curcas L.) Seedlings Exposed to Salt Stress.</title>
        <authorList>
            <person name="Zhang L."/>
            <person name="Zhang C."/>
            <person name="Wu P."/>
            <person name="Chen Y."/>
            <person name="Li M."/>
            <person name="Jiang H."/>
            <person name="Wu G."/>
        </authorList>
    </citation>
    <scope>NUCLEOTIDE SEQUENCE [LARGE SCALE GENOMIC DNA]</scope>
    <source>
        <strain evidence="3">cv. GZQX0401</strain>
        <tissue evidence="2">Young leaves</tissue>
    </source>
</reference>
<feature type="compositionally biased region" description="Pro residues" evidence="1">
    <location>
        <begin position="55"/>
        <end position="66"/>
    </location>
</feature>
<keyword evidence="3" id="KW-1185">Reference proteome</keyword>
<evidence type="ECO:0000256" key="1">
    <source>
        <dbReference type="SAM" id="MobiDB-lite"/>
    </source>
</evidence>
<evidence type="ECO:0000313" key="2">
    <source>
        <dbReference type="EMBL" id="KDP26164.1"/>
    </source>
</evidence>
<dbReference type="AlphaFoldDB" id="A0A067K303"/>
<organism evidence="2 3">
    <name type="scientific">Jatropha curcas</name>
    <name type="common">Barbados nut</name>
    <dbReference type="NCBI Taxonomy" id="180498"/>
    <lineage>
        <taxon>Eukaryota</taxon>
        <taxon>Viridiplantae</taxon>
        <taxon>Streptophyta</taxon>
        <taxon>Embryophyta</taxon>
        <taxon>Tracheophyta</taxon>
        <taxon>Spermatophyta</taxon>
        <taxon>Magnoliopsida</taxon>
        <taxon>eudicotyledons</taxon>
        <taxon>Gunneridae</taxon>
        <taxon>Pentapetalae</taxon>
        <taxon>rosids</taxon>
        <taxon>fabids</taxon>
        <taxon>Malpighiales</taxon>
        <taxon>Euphorbiaceae</taxon>
        <taxon>Crotonoideae</taxon>
        <taxon>Jatropheae</taxon>
        <taxon>Jatropha</taxon>
    </lineage>
</organism>